<dbReference type="SMART" id="SM00346">
    <property type="entry name" value="HTH_ICLR"/>
    <property type="match status" value="1"/>
</dbReference>
<dbReference type="AlphaFoldDB" id="A0A845M9Z5"/>
<dbReference type="GO" id="GO:0003700">
    <property type="term" value="F:DNA-binding transcription factor activity"/>
    <property type="evidence" value="ECO:0007669"/>
    <property type="project" value="TreeGrafter"/>
</dbReference>
<dbReference type="SUPFAM" id="SSF46785">
    <property type="entry name" value="Winged helix' DNA-binding domain"/>
    <property type="match status" value="1"/>
</dbReference>
<dbReference type="Gene3D" id="3.30.450.40">
    <property type="match status" value="1"/>
</dbReference>
<dbReference type="Proteomes" id="UP000467322">
    <property type="component" value="Unassembled WGS sequence"/>
</dbReference>
<dbReference type="PANTHER" id="PTHR30136">
    <property type="entry name" value="HELIX-TURN-HELIX TRANSCRIPTIONAL REGULATOR, ICLR FAMILY"/>
    <property type="match status" value="1"/>
</dbReference>
<evidence type="ECO:0000256" key="1">
    <source>
        <dbReference type="ARBA" id="ARBA00023015"/>
    </source>
</evidence>
<keyword evidence="2" id="KW-0238">DNA-binding</keyword>
<dbReference type="Gene3D" id="1.10.10.10">
    <property type="entry name" value="Winged helix-like DNA-binding domain superfamily/Winged helix DNA-binding domain"/>
    <property type="match status" value="1"/>
</dbReference>
<dbReference type="InterPro" id="IPR005471">
    <property type="entry name" value="Tscrpt_reg_IclR_N"/>
</dbReference>
<dbReference type="SUPFAM" id="SSF55781">
    <property type="entry name" value="GAF domain-like"/>
    <property type="match status" value="1"/>
</dbReference>
<dbReference type="GO" id="GO:0045892">
    <property type="term" value="P:negative regulation of DNA-templated transcription"/>
    <property type="evidence" value="ECO:0007669"/>
    <property type="project" value="TreeGrafter"/>
</dbReference>
<dbReference type="PROSITE" id="PS51077">
    <property type="entry name" value="HTH_ICLR"/>
    <property type="match status" value="1"/>
</dbReference>
<dbReference type="Pfam" id="PF09339">
    <property type="entry name" value="HTH_IclR"/>
    <property type="match status" value="1"/>
</dbReference>
<reference evidence="6 7" key="1">
    <citation type="submission" date="2019-12" db="EMBL/GenBank/DDBJ databases">
        <title>Maritimibacter sp. nov. sp. isolated from sea sand.</title>
        <authorList>
            <person name="Kim J."/>
            <person name="Jeong S.E."/>
            <person name="Jung H.S."/>
            <person name="Jeon C.O."/>
        </authorList>
    </citation>
    <scope>NUCLEOTIDE SEQUENCE [LARGE SCALE GENOMIC DNA]</scope>
    <source>
        <strain evidence="6 7">DP07</strain>
    </source>
</reference>
<evidence type="ECO:0000256" key="2">
    <source>
        <dbReference type="ARBA" id="ARBA00023125"/>
    </source>
</evidence>
<evidence type="ECO:0000313" key="7">
    <source>
        <dbReference type="Proteomes" id="UP000467322"/>
    </source>
</evidence>
<comment type="caution">
    <text evidence="6">The sequence shown here is derived from an EMBL/GenBank/DDBJ whole genome shotgun (WGS) entry which is preliminary data.</text>
</comment>
<dbReference type="InterPro" id="IPR050707">
    <property type="entry name" value="HTH_MetabolicPath_Reg"/>
</dbReference>
<evidence type="ECO:0000259" key="4">
    <source>
        <dbReference type="PROSITE" id="PS51077"/>
    </source>
</evidence>
<proteinExistence type="predicted"/>
<gene>
    <name evidence="6" type="ORF">GQE99_12810</name>
</gene>
<keyword evidence="7" id="KW-1185">Reference proteome</keyword>
<evidence type="ECO:0000256" key="3">
    <source>
        <dbReference type="ARBA" id="ARBA00023163"/>
    </source>
</evidence>
<dbReference type="InterPro" id="IPR036390">
    <property type="entry name" value="WH_DNA-bd_sf"/>
</dbReference>
<name>A0A845M9Z5_9RHOB</name>
<feature type="domain" description="IclR-ED" evidence="5">
    <location>
        <begin position="57"/>
        <end position="247"/>
    </location>
</feature>
<evidence type="ECO:0000313" key="6">
    <source>
        <dbReference type="EMBL" id="MZR13894.1"/>
    </source>
</evidence>
<organism evidence="6 7">
    <name type="scientific">Maritimibacter harenae</name>
    <dbReference type="NCBI Taxonomy" id="2606218"/>
    <lineage>
        <taxon>Bacteria</taxon>
        <taxon>Pseudomonadati</taxon>
        <taxon>Pseudomonadota</taxon>
        <taxon>Alphaproteobacteria</taxon>
        <taxon>Rhodobacterales</taxon>
        <taxon>Roseobacteraceae</taxon>
        <taxon>Maritimibacter</taxon>
    </lineage>
</organism>
<evidence type="ECO:0000259" key="5">
    <source>
        <dbReference type="PROSITE" id="PS51078"/>
    </source>
</evidence>
<feature type="domain" description="HTH iclR-type" evidence="4">
    <location>
        <begin position="1"/>
        <end position="63"/>
    </location>
</feature>
<accession>A0A845M9Z5</accession>
<dbReference type="GO" id="GO:0003677">
    <property type="term" value="F:DNA binding"/>
    <property type="evidence" value="ECO:0007669"/>
    <property type="project" value="UniProtKB-KW"/>
</dbReference>
<dbReference type="Pfam" id="PF01614">
    <property type="entry name" value="IclR_C"/>
    <property type="match status" value="1"/>
</dbReference>
<keyword evidence="1" id="KW-0805">Transcription regulation</keyword>
<sequence>MGTITKALDLLTFFSRERPALGLGDFVRLSGRDKATVHRHLVELAENGFLEQDRDSRAYRLGPAILRLTAVREATAPVRTVVTPLIEAMAQEVGELVHFSLLHGEQLSPVCHLDPGRHGTHVHFDEAEILPLHATASGIAVLAFGDPALREHVFAGQLTTYAANTPTDPDALRALVTEARETGIAQAFRSFDNEVSSRAVPIFGADGTVTGALAVAMPTSRIGEHSEADIQRVLRDGAARVTNSIGGTVPAHYRDTLARNNA</sequence>
<dbReference type="PANTHER" id="PTHR30136:SF24">
    <property type="entry name" value="HTH-TYPE TRANSCRIPTIONAL REPRESSOR ALLR"/>
    <property type="match status" value="1"/>
</dbReference>
<dbReference type="InterPro" id="IPR036388">
    <property type="entry name" value="WH-like_DNA-bd_sf"/>
</dbReference>
<keyword evidence="3" id="KW-0804">Transcription</keyword>
<dbReference type="InterPro" id="IPR014757">
    <property type="entry name" value="Tscrpt_reg_IclR_C"/>
</dbReference>
<dbReference type="EMBL" id="WTUX01000017">
    <property type="protein sequence ID" value="MZR13894.1"/>
    <property type="molecule type" value="Genomic_DNA"/>
</dbReference>
<dbReference type="InterPro" id="IPR029016">
    <property type="entry name" value="GAF-like_dom_sf"/>
</dbReference>
<dbReference type="PROSITE" id="PS51078">
    <property type="entry name" value="ICLR_ED"/>
    <property type="match status" value="1"/>
</dbReference>
<protein>
    <submittedName>
        <fullName evidence="6">Helix-turn-helix domain-containing protein</fullName>
    </submittedName>
</protein>